<feature type="domain" description="Response regulatory" evidence="9">
    <location>
        <begin position="1071"/>
        <end position="1187"/>
    </location>
</feature>
<accession>A0ABV8ZN69</accession>
<feature type="domain" description="HPt" evidence="12">
    <location>
        <begin position="1234"/>
        <end position="1323"/>
    </location>
</feature>
<comment type="caution">
    <text evidence="13">The sequence shown here is derived from an EMBL/GenBank/DDBJ whole genome shotgun (WGS) entry which is preliminary data.</text>
</comment>
<feature type="modified residue" description="4-aspartylphosphate" evidence="6">
    <location>
        <position position="1120"/>
    </location>
</feature>
<dbReference type="Gene3D" id="1.20.120.160">
    <property type="entry name" value="HPT domain"/>
    <property type="match status" value="1"/>
</dbReference>
<dbReference type="InterPro" id="IPR008207">
    <property type="entry name" value="Sig_transdc_His_kin_Hpt_dom"/>
</dbReference>
<keyword evidence="7" id="KW-0472">Membrane</keyword>
<keyword evidence="7" id="KW-0812">Transmembrane</keyword>
<feature type="domain" description="PAS" evidence="10">
    <location>
        <begin position="663"/>
        <end position="709"/>
    </location>
</feature>
<dbReference type="InterPro" id="IPR000014">
    <property type="entry name" value="PAS"/>
</dbReference>
<feature type="domain" description="PAC" evidence="11">
    <location>
        <begin position="734"/>
        <end position="788"/>
    </location>
</feature>
<dbReference type="InterPro" id="IPR011006">
    <property type="entry name" value="CheY-like_superfamily"/>
</dbReference>
<dbReference type="Gene3D" id="2.10.70.100">
    <property type="match status" value="1"/>
</dbReference>
<feature type="domain" description="PAC" evidence="11">
    <location>
        <begin position="614"/>
        <end position="666"/>
    </location>
</feature>
<dbReference type="Pfam" id="PF13426">
    <property type="entry name" value="PAS_9"/>
    <property type="match status" value="1"/>
</dbReference>
<dbReference type="InterPro" id="IPR013656">
    <property type="entry name" value="PAS_4"/>
</dbReference>
<evidence type="ECO:0000256" key="6">
    <source>
        <dbReference type="PROSITE-ProRule" id="PRU00169"/>
    </source>
</evidence>
<dbReference type="Pfam" id="PF00072">
    <property type="entry name" value="Response_reg"/>
    <property type="match status" value="1"/>
</dbReference>
<dbReference type="EC" id="2.7.13.3" evidence="2"/>
<dbReference type="InterPro" id="IPR035965">
    <property type="entry name" value="PAS-like_dom_sf"/>
</dbReference>
<feature type="transmembrane region" description="Helical" evidence="7">
    <location>
        <begin position="20"/>
        <end position="37"/>
    </location>
</feature>
<dbReference type="SMART" id="SM00388">
    <property type="entry name" value="HisKA"/>
    <property type="match status" value="1"/>
</dbReference>
<dbReference type="PRINTS" id="PR00344">
    <property type="entry name" value="BCTRLSENSOR"/>
</dbReference>
<dbReference type="Pfam" id="PF02518">
    <property type="entry name" value="HATPase_c"/>
    <property type="match status" value="1"/>
</dbReference>
<dbReference type="SMART" id="SM00387">
    <property type="entry name" value="HATPase_c"/>
    <property type="match status" value="1"/>
</dbReference>
<feature type="transmembrane region" description="Helical" evidence="7">
    <location>
        <begin position="96"/>
        <end position="116"/>
    </location>
</feature>
<dbReference type="Pfam" id="PF08447">
    <property type="entry name" value="PAS_3"/>
    <property type="match status" value="1"/>
</dbReference>
<dbReference type="Gene3D" id="3.30.565.10">
    <property type="entry name" value="Histidine kinase-like ATPase, C-terminal domain"/>
    <property type="match status" value="1"/>
</dbReference>
<dbReference type="PROSITE" id="PS50894">
    <property type="entry name" value="HPT"/>
    <property type="match status" value="1"/>
</dbReference>
<feature type="modified residue" description="Phosphohistidine" evidence="5">
    <location>
        <position position="1273"/>
    </location>
</feature>
<dbReference type="Gene3D" id="1.10.287.130">
    <property type="match status" value="1"/>
</dbReference>
<dbReference type="PANTHER" id="PTHR45339:SF5">
    <property type="entry name" value="HISTIDINE KINASE"/>
    <property type="match status" value="1"/>
</dbReference>
<feature type="transmembrane region" description="Helical" evidence="7">
    <location>
        <begin position="49"/>
        <end position="75"/>
    </location>
</feature>
<dbReference type="InterPro" id="IPR036890">
    <property type="entry name" value="HATPase_C_sf"/>
</dbReference>
<dbReference type="SMART" id="SM00091">
    <property type="entry name" value="PAS"/>
    <property type="match status" value="3"/>
</dbReference>
<dbReference type="InterPro" id="IPR001610">
    <property type="entry name" value="PAC"/>
</dbReference>
<evidence type="ECO:0000313" key="14">
    <source>
        <dbReference type="Proteomes" id="UP001595999"/>
    </source>
</evidence>
<organism evidence="13 14">
    <name type="scientific">Chromobacterium aquaticum</name>
    <dbReference type="NCBI Taxonomy" id="467180"/>
    <lineage>
        <taxon>Bacteria</taxon>
        <taxon>Pseudomonadati</taxon>
        <taxon>Pseudomonadota</taxon>
        <taxon>Betaproteobacteria</taxon>
        <taxon>Neisseriales</taxon>
        <taxon>Chromobacteriaceae</taxon>
        <taxon>Chromobacterium</taxon>
    </lineage>
</organism>
<dbReference type="SUPFAM" id="SSF55874">
    <property type="entry name" value="ATPase domain of HSP90 chaperone/DNA topoisomerase II/histidine kinase"/>
    <property type="match status" value="1"/>
</dbReference>
<dbReference type="EMBL" id="JBHSEK010000001">
    <property type="protein sequence ID" value="MFC4488427.1"/>
    <property type="molecule type" value="Genomic_DNA"/>
</dbReference>
<evidence type="ECO:0000259" key="8">
    <source>
        <dbReference type="PROSITE" id="PS50109"/>
    </source>
</evidence>
<dbReference type="SUPFAM" id="SSF47226">
    <property type="entry name" value="Histidine-containing phosphotransfer domain, HPT domain"/>
    <property type="match status" value="1"/>
</dbReference>
<dbReference type="Gene3D" id="3.40.50.2300">
    <property type="match status" value="1"/>
</dbReference>
<dbReference type="SUPFAM" id="SSF47384">
    <property type="entry name" value="Homodimeric domain of signal transducing histidine kinase"/>
    <property type="match status" value="1"/>
</dbReference>
<feature type="domain" description="PAC" evidence="11">
    <location>
        <begin position="488"/>
        <end position="539"/>
    </location>
</feature>
<dbReference type="InterPro" id="IPR001789">
    <property type="entry name" value="Sig_transdc_resp-reg_receiver"/>
</dbReference>
<keyword evidence="14" id="KW-1185">Reference proteome</keyword>
<evidence type="ECO:0000256" key="5">
    <source>
        <dbReference type="PROSITE-ProRule" id="PRU00110"/>
    </source>
</evidence>
<comment type="catalytic activity">
    <reaction evidence="1">
        <text>ATP + protein L-histidine = ADP + protein N-phospho-L-histidine.</text>
        <dbReference type="EC" id="2.7.13.3"/>
    </reaction>
</comment>
<dbReference type="Pfam" id="PF08448">
    <property type="entry name" value="PAS_4"/>
    <property type="match status" value="1"/>
</dbReference>
<reference evidence="14" key="1">
    <citation type="journal article" date="2019" name="Int. J. Syst. Evol. Microbiol.">
        <title>The Global Catalogue of Microorganisms (GCM) 10K type strain sequencing project: providing services to taxonomists for standard genome sequencing and annotation.</title>
        <authorList>
            <consortium name="The Broad Institute Genomics Platform"/>
            <consortium name="The Broad Institute Genome Sequencing Center for Infectious Disease"/>
            <person name="Wu L."/>
            <person name="Ma J."/>
        </authorList>
    </citation>
    <scope>NUCLEOTIDE SEQUENCE [LARGE SCALE GENOMIC DNA]</scope>
    <source>
        <strain evidence="14">CGMCC 4.7608</strain>
    </source>
</reference>
<dbReference type="SMART" id="SM00086">
    <property type="entry name" value="PAC"/>
    <property type="match status" value="3"/>
</dbReference>
<dbReference type="InterPro" id="IPR003661">
    <property type="entry name" value="HisK_dim/P_dom"/>
</dbReference>
<dbReference type="SMART" id="SM00073">
    <property type="entry name" value="HPT"/>
    <property type="match status" value="1"/>
</dbReference>
<dbReference type="RefSeq" id="WP_231461554.1">
    <property type="nucleotide sequence ID" value="NZ_JAJOHW010000035.1"/>
</dbReference>
<evidence type="ECO:0000256" key="7">
    <source>
        <dbReference type="SAM" id="Phobius"/>
    </source>
</evidence>
<keyword evidence="4" id="KW-0902">Two-component regulatory system</keyword>
<dbReference type="NCBIfam" id="TIGR00229">
    <property type="entry name" value="sensory_box"/>
    <property type="match status" value="3"/>
</dbReference>
<dbReference type="CDD" id="cd17546">
    <property type="entry name" value="REC_hyHK_CKI1_RcsC-like"/>
    <property type="match status" value="1"/>
</dbReference>
<evidence type="ECO:0000259" key="10">
    <source>
        <dbReference type="PROSITE" id="PS50112"/>
    </source>
</evidence>
<evidence type="ECO:0000256" key="2">
    <source>
        <dbReference type="ARBA" id="ARBA00012438"/>
    </source>
</evidence>
<keyword evidence="3 6" id="KW-0597">Phosphoprotein</keyword>
<evidence type="ECO:0000259" key="11">
    <source>
        <dbReference type="PROSITE" id="PS50113"/>
    </source>
</evidence>
<dbReference type="SUPFAM" id="SSF55785">
    <property type="entry name" value="PYP-like sensor domain (PAS domain)"/>
    <property type="match status" value="3"/>
</dbReference>
<dbReference type="Gene3D" id="3.30.450.20">
    <property type="entry name" value="PAS domain"/>
    <property type="match status" value="3"/>
</dbReference>
<name>A0ABV8ZN69_9NEIS</name>
<evidence type="ECO:0000256" key="3">
    <source>
        <dbReference type="ARBA" id="ARBA00022553"/>
    </source>
</evidence>
<dbReference type="PANTHER" id="PTHR45339">
    <property type="entry name" value="HYBRID SIGNAL TRANSDUCTION HISTIDINE KINASE J"/>
    <property type="match status" value="1"/>
</dbReference>
<dbReference type="CDD" id="cd16922">
    <property type="entry name" value="HATPase_EvgS-ArcB-TorS-like"/>
    <property type="match status" value="1"/>
</dbReference>
<gene>
    <name evidence="13" type="ORF">ACFO0R_02235</name>
</gene>
<dbReference type="SMART" id="SM00448">
    <property type="entry name" value="REC"/>
    <property type="match status" value="1"/>
</dbReference>
<dbReference type="InterPro" id="IPR013655">
    <property type="entry name" value="PAS_fold_3"/>
</dbReference>
<evidence type="ECO:0000256" key="1">
    <source>
        <dbReference type="ARBA" id="ARBA00000085"/>
    </source>
</evidence>
<evidence type="ECO:0000259" key="9">
    <source>
        <dbReference type="PROSITE" id="PS50110"/>
    </source>
</evidence>
<proteinExistence type="predicted"/>
<evidence type="ECO:0000259" key="12">
    <source>
        <dbReference type="PROSITE" id="PS50894"/>
    </source>
</evidence>
<evidence type="ECO:0000256" key="4">
    <source>
        <dbReference type="ARBA" id="ARBA00023012"/>
    </source>
</evidence>
<dbReference type="InterPro" id="IPR004358">
    <property type="entry name" value="Sig_transdc_His_kin-like_C"/>
</dbReference>
<dbReference type="PROSITE" id="PS50112">
    <property type="entry name" value="PAS"/>
    <property type="match status" value="2"/>
</dbReference>
<evidence type="ECO:0000313" key="13">
    <source>
        <dbReference type="EMBL" id="MFC4488427.1"/>
    </source>
</evidence>
<dbReference type="CDD" id="cd00130">
    <property type="entry name" value="PAS"/>
    <property type="match status" value="3"/>
</dbReference>
<protein>
    <recommendedName>
        <fullName evidence="2">histidine kinase</fullName>
        <ecNumber evidence="2">2.7.13.3</ecNumber>
    </recommendedName>
</protein>
<dbReference type="PROSITE" id="PS50110">
    <property type="entry name" value="RESPONSE_REGULATORY"/>
    <property type="match status" value="1"/>
</dbReference>
<dbReference type="Proteomes" id="UP001595999">
    <property type="component" value="Unassembled WGS sequence"/>
</dbReference>
<dbReference type="InterPro" id="IPR036641">
    <property type="entry name" value="HPT_dom_sf"/>
</dbReference>
<feature type="domain" description="PAS" evidence="10">
    <location>
        <begin position="415"/>
        <end position="485"/>
    </location>
</feature>
<dbReference type="Pfam" id="PF01627">
    <property type="entry name" value="Hpt"/>
    <property type="match status" value="1"/>
</dbReference>
<dbReference type="Pfam" id="PF00512">
    <property type="entry name" value="HisKA"/>
    <property type="match status" value="1"/>
</dbReference>
<feature type="domain" description="Histidine kinase" evidence="8">
    <location>
        <begin position="824"/>
        <end position="1044"/>
    </location>
</feature>
<dbReference type="InterPro" id="IPR036097">
    <property type="entry name" value="HisK_dim/P_sf"/>
</dbReference>
<dbReference type="CDD" id="cd00082">
    <property type="entry name" value="HisKA"/>
    <property type="match status" value="1"/>
</dbReference>
<dbReference type="SUPFAM" id="SSF52172">
    <property type="entry name" value="CheY-like"/>
    <property type="match status" value="1"/>
</dbReference>
<dbReference type="InterPro" id="IPR003594">
    <property type="entry name" value="HATPase_dom"/>
</dbReference>
<dbReference type="InterPro" id="IPR005467">
    <property type="entry name" value="His_kinase_dom"/>
</dbReference>
<dbReference type="InterPro" id="IPR000700">
    <property type="entry name" value="PAS-assoc_C"/>
</dbReference>
<sequence length="1334" mass="145830">MKQTKEWNAGIVEGLSRGGAASVVLTYAVVASLWVALSDRVVSSLFADPLQWLLVSTLKGWLFIVVTSLLLYVLLARLTRSADGAAVQAGWRQHRWSGLIALLLLICTVVGVSQTVRQHQARAAEQLRSVATAKSKELANWFREQQRHADTVRASIVFAWPDGALGSVSSSDFKWRLEGLSQSEGFGGACLLDAAGKTQWCSAKVLPEPGAPMKASVALASREGTLARIGPYFSGADRLRLDFVVPLKGPGSPLLVLQSEATWVHALLFSGSGEGHSEQTVLARREDDQVVFLNQLEPGDAKHSARRAPLNDPRLLIARVLRGESEQGIAIWARDHRGVPVVGVVRQIAGTDWFLLVKQDQSELYASMLGDAVGTALLGLFGLFMLGAVSLLLSQREQLAREQGMRQEQEAHLNTLQLLEALVDSSDDAIFAKDRQGRYLLFNQAAGRFVGKSGEEMLGKDDRVLFPAEQAEMLMAIGRQVLADDCVQSCEEVLDTTLGRRVFLATKGPLRNNKGEVIGIFGISRDVTEQKLAQEALRDSEQRLRLAQDGAHIGLWDWDAGSKRIYFSPECERLYGAAPGALQSRDDWQRRVLPEDWLEIEKQWRPPLGSDAAFEAEYRVFHESGELRWLCAKGRFYLDAEGGVERLSGICMDITERKLAEEQLRKLSLAVEQSPESVIITDVQANIEYVNEAFVQSTGYSREEVLGRNPRLLQSGLTPRATYQALWNALRQGQPWHGEMINRRKNGELYHEFAAISPIRQQDGHISHFVAVKEDVTEKKRLHEELERHRSHLEELVTERTLQLADARERAEAASRAKSAFLANMSHEIRTPMNAILGLSHLLRRDGATTLQQERLGKIDAAAQHLLSIINDILDLSKIEAGRLQLEDQDLTLGAVVEHVRNLIQDSARSKGLSVELECDEGDLWLRGDLTRLRQALLNYAGNAVKFTASGGIVLRAKVLQADARQVLVRFEVEDSGIGIAPEQLPRLFQAFEQEDAATTRRYGGTGLGLAITRHLAQAMGGDSGVSSVPGQGSLFWFSACLERGMLSAASPISAEAGVEDGLRQRSGGALLLLVEDNVINREVALELLQDVGMRVDTAENGREAVAMVQAQAYALVLMDVQMPVMDGLEATRQIRRLPGCELLPVLAMTANVFAEDRQACLQAGMNDFVAKPVDPALLFAALLKWLPGSGVSADATASVPAVEAGPREQACLQALADTCGVDIACGLALMRGRVDKYLDLLRRFIVSHSNDMFELEVALKAGDHSAALRLPHTLKGTAATLGLGQLAAAAARLEESLHQAELPPLDSIQAVRAEVEAHLAALSALLADVAGEP</sequence>
<keyword evidence="7" id="KW-1133">Transmembrane helix</keyword>
<dbReference type="PROSITE" id="PS50109">
    <property type="entry name" value="HIS_KIN"/>
    <property type="match status" value="1"/>
</dbReference>
<dbReference type="PROSITE" id="PS50113">
    <property type="entry name" value="PAC"/>
    <property type="match status" value="3"/>
</dbReference>